<evidence type="ECO:0000256" key="4">
    <source>
        <dbReference type="ARBA" id="ARBA00022692"/>
    </source>
</evidence>
<comment type="caution">
    <text evidence="9">The sequence shown here is derived from an EMBL/GenBank/DDBJ whole genome shotgun (WGS) entry which is preliminary data.</text>
</comment>
<name>A0A840S471_9BURK</name>
<dbReference type="RefSeq" id="WP_138857132.1">
    <property type="nucleotide sequence ID" value="NZ_CP040709.1"/>
</dbReference>
<evidence type="ECO:0000313" key="10">
    <source>
        <dbReference type="Proteomes" id="UP000554837"/>
    </source>
</evidence>
<proteinExistence type="inferred from homology"/>
<keyword evidence="10" id="KW-1185">Reference proteome</keyword>
<evidence type="ECO:0000256" key="1">
    <source>
        <dbReference type="ARBA" id="ARBA00004162"/>
    </source>
</evidence>
<reference evidence="9 10" key="1">
    <citation type="submission" date="2020-08" db="EMBL/GenBank/DDBJ databases">
        <title>Genomic Encyclopedia of Type Strains, Phase IV (KMG-IV): sequencing the most valuable type-strain genomes for metagenomic binning, comparative biology and taxonomic classification.</title>
        <authorList>
            <person name="Goeker M."/>
        </authorList>
    </citation>
    <scope>NUCLEOTIDE SEQUENCE [LARGE SCALE GENOMIC DNA]</scope>
    <source>
        <strain evidence="9 10">DSM 23958</strain>
    </source>
</reference>
<gene>
    <name evidence="9" type="ORF">HNQ51_001139</name>
</gene>
<evidence type="ECO:0000256" key="2">
    <source>
        <dbReference type="ARBA" id="ARBA00005811"/>
    </source>
</evidence>
<sequence length="139" mass="14876">MKFRVRHRDEPEINLIPFIDVLLVVLIFLMLSTTFSPHTALQVQLPQAGVSPPKQSPHEIVVAVSPDGRYAIDGVTLGGVGVEVLEAHLRAAVAEHKDAQVVVAADALAPHQLVMNVLDAAKRAGVPKLAFAAQQSAPR</sequence>
<evidence type="ECO:0000256" key="6">
    <source>
        <dbReference type="ARBA" id="ARBA00023136"/>
    </source>
</evidence>
<evidence type="ECO:0000313" key="9">
    <source>
        <dbReference type="EMBL" id="MBB5203846.1"/>
    </source>
</evidence>
<comment type="similarity">
    <text evidence="2 7">Belongs to the ExbD/TolR family.</text>
</comment>
<feature type="transmembrane region" description="Helical" evidence="8">
    <location>
        <begin position="12"/>
        <end position="31"/>
    </location>
</feature>
<comment type="subcellular location">
    <subcellularLocation>
        <location evidence="1">Cell membrane</location>
        <topology evidence="1">Single-pass membrane protein</topology>
    </subcellularLocation>
    <subcellularLocation>
        <location evidence="7">Cell membrane</location>
        <topology evidence="7">Single-pass type II membrane protein</topology>
    </subcellularLocation>
</comment>
<dbReference type="PANTHER" id="PTHR30558:SF3">
    <property type="entry name" value="BIOPOLYMER TRANSPORT PROTEIN EXBD-RELATED"/>
    <property type="match status" value="1"/>
</dbReference>
<dbReference type="EMBL" id="JACHHO010000001">
    <property type="protein sequence ID" value="MBB5203846.1"/>
    <property type="molecule type" value="Genomic_DNA"/>
</dbReference>
<evidence type="ECO:0000256" key="5">
    <source>
        <dbReference type="ARBA" id="ARBA00022989"/>
    </source>
</evidence>
<keyword evidence="4 7" id="KW-0812">Transmembrane</keyword>
<keyword evidence="6 8" id="KW-0472">Membrane</keyword>
<dbReference type="GO" id="GO:0005886">
    <property type="term" value="C:plasma membrane"/>
    <property type="evidence" value="ECO:0007669"/>
    <property type="project" value="UniProtKB-SubCell"/>
</dbReference>
<keyword evidence="3" id="KW-1003">Cell membrane</keyword>
<dbReference type="GO" id="GO:0015031">
    <property type="term" value="P:protein transport"/>
    <property type="evidence" value="ECO:0007669"/>
    <property type="project" value="UniProtKB-KW"/>
</dbReference>
<dbReference type="Pfam" id="PF02472">
    <property type="entry name" value="ExbD"/>
    <property type="match status" value="1"/>
</dbReference>
<dbReference type="AlphaFoldDB" id="A0A840S471"/>
<accession>A0A840S471</accession>
<evidence type="ECO:0000256" key="8">
    <source>
        <dbReference type="SAM" id="Phobius"/>
    </source>
</evidence>
<dbReference type="OrthoDB" id="424972at2"/>
<dbReference type="GO" id="GO:0022857">
    <property type="term" value="F:transmembrane transporter activity"/>
    <property type="evidence" value="ECO:0007669"/>
    <property type="project" value="InterPro"/>
</dbReference>
<dbReference type="PANTHER" id="PTHR30558">
    <property type="entry name" value="EXBD MEMBRANE COMPONENT OF PMF-DRIVEN MACROMOLECULE IMPORT SYSTEM"/>
    <property type="match status" value="1"/>
</dbReference>
<keyword evidence="7" id="KW-0653">Protein transport</keyword>
<evidence type="ECO:0000256" key="3">
    <source>
        <dbReference type="ARBA" id="ARBA00022475"/>
    </source>
</evidence>
<evidence type="ECO:0000256" key="7">
    <source>
        <dbReference type="RuleBase" id="RU003879"/>
    </source>
</evidence>
<organism evidence="9 10">
    <name type="scientific">Inhella inkyongensis</name>
    <dbReference type="NCBI Taxonomy" id="392593"/>
    <lineage>
        <taxon>Bacteria</taxon>
        <taxon>Pseudomonadati</taxon>
        <taxon>Pseudomonadota</taxon>
        <taxon>Betaproteobacteria</taxon>
        <taxon>Burkholderiales</taxon>
        <taxon>Sphaerotilaceae</taxon>
        <taxon>Inhella</taxon>
    </lineage>
</organism>
<keyword evidence="7" id="KW-0813">Transport</keyword>
<dbReference type="InterPro" id="IPR003400">
    <property type="entry name" value="ExbD"/>
</dbReference>
<keyword evidence="5 8" id="KW-1133">Transmembrane helix</keyword>
<dbReference type="Gene3D" id="3.30.420.270">
    <property type="match status" value="1"/>
</dbReference>
<protein>
    <submittedName>
        <fullName evidence="9">Biopolymer transport protein ExbD</fullName>
    </submittedName>
</protein>
<dbReference type="Proteomes" id="UP000554837">
    <property type="component" value="Unassembled WGS sequence"/>
</dbReference>